<dbReference type="EMBL" id="JAPQES010000002">
    <property type="protein sequence ID" value="MCY6370369.1"/>
    <property type="molecule type" value="Genomic_DNA"/>
</dbReference>
<organism evidence="1 2">
    <name type="scientific">Clostridium ganghwense</name>
    <dbReference type="NCBI Taxonomy" id="312089"/>
    <lineage>
        <taxon>Bacteria</taxon>
        <taxon>Bacillati</taxon>
        <taxon>Bacillota</taxon>
        <taxon>Clostridia</taxon>
        <taxon>Eubacteriales</taxon>
        <taxon>Clostridiaceae</taxon>
        <taxon>Clostridium</taxon>
    </lineage>
</organism>
<keyword evidence="2" id="KW-1185">Reference proteome</keyword>
<name>A0ABT4CMU6_9CLOT</name>
<protein>
    <submittedName>
        <fullName evidence="1">Uncharacterized protein</fullName>
    </submittedName>
</protein>
<dbReference type="Proteomes" id="UP001079657">
    <property type="component" value="Unassembled WGS sequence"/>
</dbReference>
<evidence type="ECO:0000313" key="2">
    <source>
        <dbReference type="Proteomes" id="UP001079657"/>
    </source>
</evidence>
<dbReference type="RefSeq" id="WP_268049113.1">
    <property type="nucleotide sequence ID" value="NZ_JAPQES010000002.1"/>
</dbReference>
<accession>A0ABT4CMU6</accession>
<comment type="caution">
    <text evidence="1">The sequence shown here is derived from an EMBL/GenBank/DDBJ whole genome shotgun (WGS) entry which is preliminary data.</text>
</comment>
<proteinExistence type="predicted"/>
<sequence length="48" mass="5821">MINAKIKMNLSQYQIEMRAREYGMEYKDEQKVIEKNVNKNINNEDVKK</sequence>
<reference evidence="1" key="1">
    <citation type="submission" date="2022-12" db="EMBL/GenBank/DDBJ databases">
        <authorList>
            <person name="Wang J."/>
        </authorList>
    </citation>
    <scope>NUCLEOTIDE SEQUENCE</scope>
    <source>
        <strain evidence="1">HY-42-06</strain>
    </source>
</reference>
<evidence type="ECO:0000313" key="1">
    <source>
        <dbReference type="EMBL" id="MCY6370369.1"/>
    </source>
</evidence>
<gene>
    <name evidence="1" type="ORF">OXH55_06950</name>
</gene>